<evidence type="ECO:0000256" key="2">
    <source>
        <dbReference type="SAM" id="SignalP"/>
    </source>
</evidence>
<evidence type="ECO:0008006" key="5">
    <source>
        <dbReference type="Google" id="ProtNLM"/>
    </source>
</evidence>
<dbReference type="Proteomes" id="UP000317371">
    <property type="component" value="Unassembled WGS sequence"/>
</dbReference>
<feature type="signal peptide" evidence="2">
    <location>
        <begin position="1"/>
        <end position="24"/>
    </location>
</feature>
<protein>
    <recommendedName>
        <fullName evidence="5">DUF3426 domain-containing protein</fullName>
    </recommendedName>
</protein>
<dbReference type="NCBIfam" id="NF038353">
    <property type="entry name" value="FxLYD_dom"/>
    <property type="match status" value="1"/>
</dbReference>
<gene>
    <name evidence="3" type="ORF">FKZ61_09715</name>
</gene>
<organism evidence="3 4">
    <name type="scientific">Litorilinea aerophila</name>
    <dbReference type="NCBI Taxonomy" id="1204385"/>
    <lineage>
        <taxon>Bacteria</taxon>
        <taxon>Bacillati</taxon>
        <taxon>Chloroflexota</taxon>
        <taxon>Caldilineae</taxon>
        <taxon>Caldilineales</taxon>
        <taxon>Caldilineaceae</taxon>
        <taxon>Litorilinea</taxon>
    </lineage>
</organism>
<reference evidence="3 4" key="1">
    <citation type="submission" date="2019-06" db="EMBL/GenBank/DDBJ databases">
        <title>Genome sequence of Litorilinea aerophila BAA-2444.</title>
        <authorList>
            <person name="Maclea K.S."/>
            <person name="Maurais E.G."/>
            <person name="Iannazzi L.C."/>
        </authorList>
    </citation>
    <scope>NUCLEOTIDE SEQUENCE [LARGE SCALE GENOMIC DNA]</scope>
    <source>
        <strain evidence="3 4">ATCC BAA-2444</strain>
    </source>
</reference>
<sequence>MKLRLFIGGFLLLLWLAACSPVQDRRPDGAPASAQRSGDPPATLTSVTPVSSVPVTATATITATAPVTATLTPTATTPVTGTVAPPTQVPTTTATVTVTVTPTTTVIPTPTVTGTVTATVTPTATPTGMQPPDQTPTPTATPSPTPTGGATPVTPTPTPTPTGSPTPTPAPSTVFLRSHRSYIQGSSLYVVGEVMNGSPVPVYNVKVIATFYDSGGRLIGAQETMTLLPETAPTQANPFKLQLNTTPAAVSRYDLALIWDDISLLEYDRVTVIREEVSDEPVLEVRGELRNDQPVEVRDLRVVVTFYDADLNVLDVFPGTVGSTTLAPGATTSYTITTDKQNFKYESFLVQTQGVLTR</sequence>
<dbReference type="PROSITE" id="PS51257">
    <property type="entry name" value="PROKAR_LIPOPROTEIN"/>
    <property type="match status" value="1"/>
</dbReference>
<dbReference type="RefSeq" id="WP_141609923.1">
    <property type="nucleotide sequence ID" value="NZ_VIGC02000010.1"/>
</dbReference>
<accession>A0A540VGW1</accession>
<proteinExistence type="predicted"/>
<feature type="region of interest" description="Disordered" evidence="1">
    <location>
        <begin position="24"/>
        <end position="48"/>
    </location>
</feature>
<keyword evidence="2" id="KW-0732">Signal</keyword>
<keyword evidence="4" id="KW-1185">Reference proteome</keyword>
<dbReference type="InterPro" id="IPR047676">
    <property type="entry name" value="FxLYD_dom"/>
</dbReference>
<feature type="compositionally biased region" description="Low complexity" evidence="1">
    <location>
        <begin position="117"/>
        <end position="132"/>
    </location>
</feature>
<evidence type="ECO:0000313" key="3">
    <source>
        <dbReference type="EMBL" id="TQE96006.1"/>
    </source>
</evidence>
<comment type="caution">
    <text evidence="3">The sequence shown here is derived from an EMBL/GenBank/DDBJ whole genome shotgun (WGS) entry which is preliminary data.</text>
</comment>
<dbReference type="AlphaFoldDB" id="A0A540VGW1"/>
<feature type="compositionally biased region" description="Pro residues" evidence="1">
    <location>
        <begin position="154"/>
        <end position="170"/>
    </location>
</feature>
<name>A0A540VGW1_9CHLR</name>
<dbReference type="InParanoid" id="A0A540VGW1"/>
<feature type="chain" id="PRO_5022164304" description="DUF3426 domain-containing protein" evidence="2">
    <location>
        <begin position="25"/>
        <end position="358"/>
    </location>
</feature>
<dbReference type="EMBL" id="VIGC01000010">
    <property type="protein sequence ID" value="TQE96006.1"/>
    <property type="molecule type" value="Genomic_DNA"/>
</dbReference>
<feature type="region of interest" description="Disordered" evidence="1">
    <location>
        <begin position="117"/>
        <end position="173"/>
    </location>
</feature>
<evidence type="ECO:0000256" key="1">
    <source>
        <dbReference type="SAM" id="MobiDB-lite"/>
    </source>
</evidence>
<feature type="compositionally biased region" description="Pro residues" evidence="1">
    <location>
        <begin position="133"/>
        <end position="145"/>
    </location>
</feature>
<evidence type="ECO:0000313" key="4">
    <source>
        <dbReference type="Proteomes" id="UP000317371"/>
    </source>
</evidence>